<dbReference type="Pfam" id="PF10996">
    <property type="entry name" value="Beta-Casp"/>
    <property type="match status" value="1"/>
</dbReference>
<accession>A0ABY7M3H8</accession>
<evidence type="ECO:0000256" key="1">
    <source>
        <dbReference type="ARBA" id="ARBA00022801"/>
    </source>
</evidence>
<sequence length="464" mass="51002">MPAASIAFHGGAGTVTGSRFLVTAGRDAVLVDCGLFQGLKELRLQNWQRPGFDPQAPRAIVLTHAHIDHTGYLPRLVRLGYRGPVYATPATAEMTRILLIDAAEIQEEDAAFANRKGFSKHHPALPLYTVKDALRALEYLRTRPYGERFEAGTFRVTFRNAGHILGSSFVQLEVPLADDRAHRIVFSGDLGRYRQPLHTDPVPLPACDTLVLESTYGDRAHSHEPIVSQLRDELLPTLERGGTVLIPAFAVARAQLVTHHLRVAIETGRFPDVPIHIDSPMANDVTGLYSRYLESEYLDRDIPHTAPGALFPRNVRFHRTIEDSKRLNNLPGPRIIIAASGMLTGGRVLHHLQRLAPDPRNLICLVGYQAAGTRGRALLEGAPAVRVFGIDVDVRARVTCLHGLSAHADRDELLRWVESAPEPPKRIFLVHGEPPAAEALAGALRGRVPSDIRIPALGEAFPLE</sequence>
<gene>
    <name evidence="4" type="ORF">O0235_10155</name>
</gene>
<evidence type="ECO:0000313" key="4">
    <source>
        <dbReference type="EMBL" id="WBL35150.1"/>
    </source>
</evidence>
<name>A0ABY7M3H8_9CHLR</name>
<feature type="domain" description="Metallo-beta-lactamase" evidence="2">
    <location>
        <begin position="16"/>
        <end position="238"/>
    </location>
</feature>
<proteinExistence type="predicted"/>
<evidence type="ECO:0000259" key="3">
    <source>
        <dbReference type="SMART" id="SM01027"/>
    </source>
</evidence>
<dbReference type="InterPro" id="IPR001279">
    <property type="entry name" value="Metallo-B-lactamas"/>
</dbReference>
<dbReference type="InterPro" id="IPR022712">
    <property type="entry name" value="Beta_Casp"/>
</dbReference>
<dbReference type="InterPro" id="IPR011108">
    <property type="entry name" value="RMMBL"/>
</dbReference>
<evidence type="ECO:0000259" key="2">
    <source>
        <dbReference type="SMART" id="SM00849"/>
    </source>
</evidence>
<dbReference type="InterPro" id="IPR050698">
    <property type="entry name" value="MBL"/>
</dbReference>
<protein>
    <submittedName>
        <fullName evidence="4">MBL fold metallo-hydrolase</fullName>
    </submittedName>
</protein>
<dbReference type="SMART" id="SM01027">
    <property type="entry name" value="Beta-Casp"/>
    <property type="match status" value="1"/>
</dbReference>
<dbReference type="InterPro" id="IPR036866">
    <property type="entry name" value="RibonucZ/Hydroxyglut_hydro"/>
</dbReference>
<feature type="domain" description="Beta-Casp" evidence="3">
    <location>
        <begin position="254"/>
        <end position="378"/>
    </location>
</feature>
<dbReference type="SMART" id="SM00849">
    <property type="entry name" value="Lactamase_B"/>
    <property type="match status" value="1"/>
</dbReference>
<dbReference type="EMBL" id="CP115149">
    <property type="protein sequence ID" value="WBL35150.1"/>
    <property type="molecule type" value="Genomic_DNA"/>
</dbReference>
<dbReference type="RefSeq" id="WP_270055678.1">
    <property type="nucleotide sequence ID" value="NZ_CP115149.1"/>
</dbReference>
<dbReference type="Pfam" id="PF07521">
    <property type="entry name" value="RMMBL"/>
    <property type="match status" value="1"/>
</dbReference>
<reference evidence="4 5" key="1">
    <citation type="journal article" date="2023" name="ISME J.">
        <title>Thermophilic Dehalococcoidia with unusual traits shed light on an unexpected past.</title>
        <authorList>
            <person name="Palmer M."/>
            <person name="Covington J.K."/>
            <person name="Zhou E.M."/>
            <person name="Thomas S.C."/>
            <person name="Habib N."/>
            <person name="Seymour C.O."/>
            <person name="Lai D."/>
            <person name="Johnston J."/>
            <person name="Hashimi A."/>
            <person name="Jiao J.Y."/>
            <person name="Muok A.R."/>
            <person name="Liu L."/>
            <person name="Xian W.D."/>
            <person name="Zhi X.Y."/>
            <person name="Li M.M."/>
            <person name="Silva L.P."/>
            <person name="Bowen B.P."/>
            <person name="Louie K."/>
            <person name="Briegel A."/>
            <person name="Pett-Ridge J."/>
            <person name="Weber P.K."/>
            <person name="Tocheva E.I."/>
            <person name="Woyke T."/>
            <person name="Northen T.R."/>
            <person name="Mayali X."/>
            <person name="Li W.J."/>
            <person name="Hedlund B.P."/>
        </authorList>
    </citation>
    <scope>NUCLEOTIDE SEQUENCE [LARGE SCALE GENOMIC DNA]</scope>
    <source>
        <strain evidence="4 5">YIM 72310</strain>
    </source>
</reference>
<keyword evidence="5" id="KW-1185">Reference proteome</keyword>
<dbReference type="Gene3D" id="3.60.15.10">
    <property type="entry name" value="Ribonuclease Z/Hydroxyacylglutathione hydrolase-like"/>
    <property type="match status" value="1"/>
</dbReference>
<dbReference type="SUPFAM" id="SSF56281">
    <property type="entry name" value="Metallo-hydrolase/oxidoreductase"/>
    <property type="match status" value="1"/>
</dbReference>
<keyword evidence="1" id="KW-0378">Hydrolase</keyword>
<organism evidence="4 5">
    <name type="scientific">Tepidiforma flava</name>
    <dbReference type="NCBI Taxonomy" id="3004094"/>
    <lineage>
        <taxon>Bacteria</taxon>
        <taxon>Bacillati</taxon>
        <taxon>Chloroflexota</taxon>
        <taxon>Tepidiformia</taxon>
        <taxon>Tepidiformales</taxon>
        <taxon>Tepidiformaceae</taxon>
        <taxon>Tepidiforma</taxon>
    </lineage>
</organism>
<dbReference type="PANTHER" id="PTHR11203">
    <property type="entry name" value="CLEAVAGE AND POLYADENYLATION SPECIFICITY FACTOR FAMILY MEMBER"/>
    <property type="match status" value="1"/>
</dbReference>
<dbReference type="CDD" id="cd16295">
    <property type="entry name" value="TTHA0252-CPSF-like_MBL-fold"/>
    <property type="match status" value="1"/>
</dbReference>
<dbReference type="Proteomes" id="UP001212803">
    <property type="component" value="Chromosome"/>
</dbReference>
<dbReference type="Pfam" id="PF00753">
    <property type="entry name" value="Lactamase_B"/>
    <property type="match status" value="1"/>
</dbReference>
<dbReference type="Gene3D" id="3.40.50.10890">
    <property type="match status" value="1"/>
</dbReference>
<evidence type="ECO:0000313" key="5">
    <source>
        <dbReference type="Proteomes" id="UP001212803"/>
    </source>
</evidence>
<dbReference type="PANTHER" id="PTHR11203:SF37">
    <property type="entry name" value="INTEGRATOR COMPLEX SUBUNIT 11"/>
    <property type="match status" value="1"/>
</dbReference>